<dbReference type="Proteomes" id="UP000612282">
    <property type="component" value="Unassembled WGS sequence"/>
</dbReference>
<evidence type="ECO:0000256" key="1">
    <source>
        <dbReference type="SAM" id="MobiDB-lite"/>
    </source>
</evidence>
<sequence>MTRIERSGDLTHSQQRMWLRMTWREIGAPYAALRQRVDFAEPIPVDVVVGAWQTLADRHEALRTVFTVGADSRPMQLVFAADGFQLPVTFDDESGLDDYLARRPTLLFNGVGVLTPLWQVRLFLRDGAVVSVCMTIEHIIIDGEGVENWREQFLALCHGQDAPLPTMQPLDRRAQEERMARTSRRDHVGELFARSPGLLVPATGDEIPEARYIFHVKRYPGMVPLVDSICAANRVTRSTVFMYAMGWLLAKYSGRHSVVFSSLFSNRLEKDHSIECQMFPVEMLVEYGAGTTIRQELRAAHVAALTGFAQHRSSVLRVPFEADARETANRGVGVFLPIMFDYIPDVPPGLPEMDEREEWETEGEPFGHLYYVYQSADDIVIGLDSDVVMIPAPVTREIARLLPRIIEFLAGDGDTPVSAADALLPAGFRFSSDCHLVGEDWVRTETVRRLLLEAPHVRDAKVTVEDGELTAQLVLAPEGAVYDVHESLLTRLFAHSDAKAPSRYTFPAEPGREWRPDAGLPEHPPVTRPEKELCEAIRETHGRVVANLAQTYLEAGGDLLRTAALTQALRRRGLTGLRPEHFRSPFTLRAIARALRQDAG</sequence>
<feature type="domain" description="Condensation" evidence="2">
    <location>
        <begin position="10"/>
        <end position="272"/>
    </location>
</feature>
<feature type="region of interest" description="Disordered" evidence="1">
    <location>
        <begin position="507"/>
        <end position="527"/>
    </location>
</feature>
<protein>
    <recommendedName>
        <fullName evidence="2">Condensation domain-containing protein</fullName>
    </recommendedName>
</protein>
<proteinExistence type="predicted"/>
<dbReference type="InterPro" id="IPR001242">
    <property type="entry name" value="Condensation_dom"/>
</dbReference>
<dbReference type="InterPro" id="IPR023213">
    <property type="entry name" value="CAT-like_dom_sf"/>
</dbReference>
<gene>
    <name evidence="3" type="ORF">Aco03nite_043280</name>
</gene>
<evidence type="ECO:0000313" key="3">
    <source>
        <dbReference type="EMBL" id="GID55924.1"/>
    </source>
</evidence>
<dbReference type="Gene3D" id="3.30.559.10">
    <property type="entry name" value="Chloramphenicol acetyltransferase-like domain"/>
    <property type="match status" value="1"/>
</dbReference>
<dbReference type="EMBL" id="BOMG01000054">
    <property type="protein sequence ID" value="GID55924.1"/>
    <property type="molecule type" value="Genomic_DNA"/>
</dbReference>
<dbReference type="SUPFAM" id="SSF52777">
    <property type="entry name" value="CoA-dependent acyltransferases"/>
    <property type="match status" value="2"/>
</dbReference>
<reference evidence="3 4" key="1">
    <citation type="submission" date="2021-01" db="EMBL/GenBank/DDBJ databases">
        <title>Whole genome shotgun sequence of Actinoplanes couchii NBRC 106145.</title>
        <authorList>
            <person name="Komaki H."/>
            <person name="Tamura T."/>
        </authorList>
    </citation>
    <scope>NUCLEOTIDE SEQUENCE [LARGE SCALE GENOMIC DNA]</scope>
    <source>
        <strain evidence="3 4">NBRC 106145</strain>
    </source>
</reference>
<evidence type="ECO:0000313" key="4">
    <source>
        <dbReference type="Proteomes" id="UP000612282"/>
    </source>
</evidence>
<accession>A0ABQ3XBS9</accession>
<organism evidence="3 4">
    <name type="scientific">Actinoplanes couchii</name>
    <dbReference type="NCBI Taxonomy" id="403638"/>
    <lineage>
        <taxon>Bacteria</taxon>
        <taxon>Bacillati</taxon>
        <taxon>Actinomycetota</taxon>
        <taxon>Actinomycetes</taxon>
        <taxon>Micromonosporales</taxon>
        <taxon>Micromonosporaceae</taxon>
        <taxon>Actinoplanes</taxon>
    </lineage>
</organism>
<dbReference type="Gene3D" id="3.30.559.30">
    <property type="entry name" value="Nonribosomal peptide synthetase, condensation domain"/>
    <property type="match status" value="1"/>
</dbReference>
<dbReference type="PANTHER" id="PTHR45527:SF1">
    <property type="entry name" value="FATTY ACID SYNTHASE"/>
    <property type="match status" value="1"/>
</dbReference>
<name>A0ABQ3XBS9_9ACTN</name>
<dbReference type="PANTHER" id="PTHR45527">
    <property type="entry name" value="NONRIBOSOMAL PEPTIDE SYNTHETASE"/>
    <property type="match status" value="1"/>
</dbReference>
<evidence type="ECO:0000259" key="2">
    <source>
        <dbReference type="Pfam" id="PF00668"/>
    </source>
</evidence>
<dbReference type="RefSeq" id="WP_203797256.1">
    <property type="nucleotide sequence ID" value="NZ_BAAAQE010000027.1"/>
</dbReference>
<dbReference type="Pfam" id="PF00668">
    <property type="entry name" value="Condensation"/>
    <property type="match status" value="1"/>
</dbReference>
<comment type="caution">
    <text evidence="3">The sequence shown here is derived from an EMBL/GenBank/DDBJ whole genome shotgun (WGS) entry which is preliminary data.</text>
</comment>
<keyword evidence="4" id="KW-1185">Reference proteome</keyword>